<feature type="domain" description="Ig-like" evidence="2">
    <location>
        <begin position="85"/>
        <end position="174"/>
    </location>
</feature>
<comment type="caution">
    <text evidence="3">The sequence shown here is derived from an EMBL/GenBank/DDBJ whole genome shotgun (WGS) entry which is preliminary data.</text>
</comment>
<accession>A0A9D3MZB7</accession>
<evidence type="ECO:0000313" key="4">
    <source>
        <dbReference type="Proteomes" id="UP001044222"/>
    </source>
</evidence>
<dbReference type="PANTHER" id="PTHR46484:SF1">
    <property type="entry name" value="SCHWANN CELL MYELIN PROTEIN-RELATED"/>
    <property type="match status" value="1"/>
</dbReference>
<dbReference type="EMBL" id="JAFIRN010000001">
    <property type="protein sequence ID" value="KAG5855833.1"/>
    <property type="molecule type" value="Genomic_DNA"/>
</dbReference>
<dbReference type="InterPro" id="IPR013162">
    <property type="entry name" value="CD80_C2-set"/>
</dbReference>
<gene>
    <name evidence="3" type="ORF">ANANG_G00000790</name>
</gene>
<dbReference type="InterPro" id="IPR013783">
    <property type="entry name" value="Ig-like_fold"/>
</dbReference>
<organism evidence="3 4">
    <name type="scientific">Anguilla anguilla</name>
    <name type="common">European freshwater eel</name>
    <name type="synonym">Muraena anguilla</name>
    <dbReference type="NCBI Taxonomy" id="7936"/>
    <lineage>
        <taxon>Eukaryota</taxon>
        <taxon>Metazoa</taxon>
        <taxon>Chordata</taxon>
        <taxon>Craniata</taxon>
        <taxon>Vertebrata</taxon>
        <taxon>Euteleostomi</taxon>
        <taxon>Actinopterygii</taxon>
        <taxon>Neopterygii</taxon>
        <taxon>Teleostei</taxon>
        <taxon>Anguilliformes</taxon>
        <taxon>Anguillidae</taxon>
        <taxon>Anguilla</taxon>
    </lineage>
</organism>
<protein>
    <recommendedName>
        <fullName evidence="2">Ig-like domain-containing protein</fullName>
    </recommendedName>
</protein>
<keyword evidence="1" id="KW-1015">Disulfide bond</keyword>
<dbReference type="PROSITE" id="PS50835">
    <property type="entry name" value="IG_LIKE"/>
    <property type="match status" value="1"/>
</dbReference>
<dbReference type="PANTHER" id="PTHR46484">
    <property type="entry name" value="SI:CH211-171H4.5-RELATED"/>
    <property type="match status" value="1"/>
</dbReference>
<evidence type="ECO:0000259" key="2">
    <source>
        <dbReference type="PROSITE" id="PS50835"/>
    </source>
</evidence>
<dbReference type="InterPro" id="IPR007110">
    <property type="entry name" value="Ig-like_dom"/>
</dbReference>
<evidence type="ECO:0000256" key="1">
    <source>
        <dbReference type="ARBA" id="ARBA00023157"/>
    </source>
</evidence>
<dbReference type="Proteomes" id="UP001044222">
    <property type="component" value="Unassembled WGS sequence"/>
</dbReference>
<keyword evidence="4" id="KW-1185">Reference proteome</keyword>
<dbReference type="SUPFAM" id="SSF48726">
    <property type="entry name" value="Immunoglobulin"/>
    <property type="match status" value="2"/>
</dbReference>
<name>A0A9D3MZB7_ANGAN</name>
<dbReference type="Pfam" id="PF08205">
    <property type="entry name" value="C2-set_2"/>
    <property type="match status" value="1"/>
</dbReference>
<reference evidence="3" key="1">
    <citation type="submission" date="2021-01" db="EMBL/GenBank/DDBJ databases">
        <title>A chromosome-scale assembly of European eel, Anguilla anguilla.</title>
        <authorList>
            <person name="Henkel C."/>
            <person name="Jong-Raadsen S.A."/>
            <person name="Dufour S."/>
            <person name="Weltzien F.-A."/>
            <person name="Palstra A.P."/>
            <person name="Pelster B."/>
            <person name="Spaink H.P."/>
            <person name="Van Den Thillart G.E."/>
            <person name="Jansen H."/>
            <person name="Zahm M."/>
            <person name="Klopp C."/>
            <person name="Cedric C."/>
            <person name="Louis A."/>
            <person name="Berthelot C."/>
            <person name="Parey E."/>
            <person name="Roest Crollius H."/>
            <person name="Montfort J."/>
            <person name="Robinson-Rechavi M."/>
            <person name="Bucao C."/>
            <person name="Bouchez O."/>
            <person name="Gislard M."/>
            <person name="Lluch J."/>
            <person name="Milhes M."/>
            <person name="Lampietro C."/>
            <person name="Lopez Roques C."/>
            <person name="Donnadieu C."/>
            <person name="Braasch I."/>
            <person name="Desvignes T."/>
            <person name="Postlethwait J."/>
            <person name="Bobe J."/>
            <person name="Guiguen Y."/>
            <person name="Dirks R."/>
        </authorList>
    </citation>
    <scope>NUCLEOTIDE SEQUENCE</scope>
    <source>
        <strain evidence="3">Tag_6206</strain>
        <tissue evidence="3">Liver</tissue>
    </source>
</reference>
<sequence>MTGIWHMTNYQPIYHPDSSKVMEEFRGRANLIGDLTGKNCSLRIKDLKKKDNGPFIFRIEIRDFNKYSYTDNMVSIDVQDSPASPRLTVSGEVKAGDAVTASCSVSHSCPTELPHLIWSRSGTTTNQSEELPNGQWRVTSSLTFTATNSDHNQHLTCTAKYQQVTSVQSSKILNVACKWANLFIFFTCFCTKPEVFHNIFQNEN</sequence>
<evidence type="ECO:0000313" key="3">
    <source>
        <dbReference type="EMBL" id="KAG5855833.1"/>
    </source>
</evidence>
<proteinExistence type="predicted"/>
<dbReference type="Gene3D" id="2.60.40.10">
    <property type="entry name" value="Immunoglobulins"/>
    <property type="match status" value="2"/>
</dbReference>
<dbReference type="AlphaFoldDB" id="A0A9D3MZB7"/>
<dbReference type="InterPro" id="IPR036179">
    <property type="entry name" value="Ig-like_dom_sf"/>
</dbReference>